<dbReference type="GO" id="GO:0006749">
    <property type="term" value="P:glutathione metabolic process"/>
    <property type="evidence" value="ECO:0007669"/>
    <property type="project" value="TreeGrafter"/>
</dbReference>
<gene>
    <name evidence="6" type="ORF">B0J11DRAFT_448534</name>
</gene>
<dbReference type="PANTHER" id="PTHR43900">
    <property type="entry name" value="GLUTATHIONE S-TRANSFERASE RHO"/>
    <property type="match status" value="1"/>
</dbReference>
<dbReference type="Proteomes" id="UP000700596">
    <property type="component" value="Unassembled WGS sequence"/>
</dbReference>
<dbReference type="Pfam" id="PF13417">
    <property type="entry name" value="GST_N_3"/>
    <property type="match status" value="1"/>
</dbReference>
<evidence type="ECO:0000256" key="3">
    <source>
        <dbReference type="ARBA" id="ARBA00047960"/>
    </source>
</evidence>
<dbReference type="SFLD" id="SFLDG00358">
    <property type="entry name" value="Main_(cytGST)"/>
    <property type="match status" value="1"/>
</dbReference>
<dbReference type="SUPFAM" id="SSF47616">
    <property type="entry name" value="GST C-terminal domain-like"/>
    <property type="match status" value="1"/>
</dbReference>
<evidence type="ECO:0000256" key="2">
    <source>
        <dbReference type="ARBA" id="ARBA00022679"/>
    </source>
</evidence>
<organism evidence="6 7">
    <name type="scientific">Dendryphion nanum</name>
    <dbReference type="NCBI Taxonomy" id="256645"/>
    <lineage>
        <taxon>Eukaryota</taxon>
        <taxon>Fungi</taxon>
        <taxon>Dikarya</taxon>
        <taxon>Ascomycota</taxon>
        <taxon>Pezizomycotina</taxon>
        <taxon>Dothideomycetes</taxon>
        <taxon>Pleosporomycetidae</taxon>
        <taxon>Pleosporales</taxon>
        <taxon>Torulaceae</taxon>
        <taxon>Dendryphion</taxon>
    </lineage>
</organism>
<dbReference type="Gene3D" id="3.40.30.10">
    <property type="entry name" value="Glutaredoxin"/>
    <property type="match status" value="1"/>
</dbReference>
<dbReference type="GO" id="GO:0043295">
    <property type="term" value="F:glutathione binding"/>
    <property type="evidence" value="ECO:0007669"/>
    <property type="project" value="TreeGrafter"/>
</dbReference>
<dbReference type="GO" id="GO:0004364">
    <property type="term" value="F:glutathione transferase activity"/>
    <property type="evidence" value="ECO:0007669"/>
    <property type="project" value="UniProtKB-EC"/>
</dbReference>
<sequence>MPAFTLHGFPGSTNVDRVRLTLAEGGFTDFEFKAVDLLKGRQNSEEYLKLHPWGKVPAITYPNGFTLYESQAICKYLATKYSIPLLPSPSDVEASAVFDQAACVVNAYFSEPSGRISIEKFVKPNMLQLPTDEAAVSEAVKSLGEFFDVQEHLLKKGGYMAGDQFSLVDIYYIPAILRLFMLGYEDFVRGRPAVGAWWDRCMNRPAVQAWMAAGKKATA</sequence>
<protein>
    <recommendedName>
        <fullName evidence="1">glutathione transferase</fullName>
        <ecNumber evidence="1">2.5.1.18</ecNumber>
    </recommendedName>
</protein>
<dbReference type="OrthoDB" id="249703at2759"/>
<dbReference type="InterPro" id="IPR004045">
    <property type="entry name" value="Glutathione_S-Trfase_N"/>
</dbReference>
<dbReference type="EC" id="2.5.1.18" evidence="1"/>
<keyword evidence="7" id="KW-1185">Reference proteome</keyword>
<proteinExistence type="predicted"/>
<dbReference type="GO" id="GO:0005737">
    <property type="term" value="C:cytoplasm"/>
    <property type="evidence" value="ECO:0007669"/>
    <property type="project" value="TreeGrafter"/>
</dbReference>
<dbReference type="SFLD" id="SFLDS00019">
    <property type="entry name" value="Glutathione_Transferase_(cytos"/>
    <property type="match status" value="1"/>
</dbReference>
<dbReference type="InterPro" id="IPR004046">
    <property type="entry name" value="GST_C"/>
</dbReference>
<evidence type="ECO:0000256" key="1">
    <source>
        <dbReference type="ARBA" id="ARBA00012452"/>
    </source>
</evidence>
<dbReference type="AlphaFoldDB" id="A0A9P9D087"/>
<evidence type="ECO:0000313" key="7">
    <source>
        <dbReference type="Proteomes" id="UP000700596"/>
    </source>
</evidence>
<comment type="caution">
    <text evidence="6">The sequence shown here is derived from an EMBL/GenBank/DDBJ whole genome shotgun (WGS) entry which is preliminary data.</text>
</comment>
<dbReference type="InterPro" id="IPR036249">
    <property type="entry name" value="Thioredoxin-like_sf"/>
</dbReference>
<dbReference type="SUPFAM" id="SSF52833">
    <property type="entry name" value="Thioredoxin-like"/>
    <property type="match status" value="1"/>
</dbReference>
<evidence type="ECO:0000259" key="4">
    <source>
        <dbReference type="PROSITE" id="PS50404"/>
    </source>
</evidence>
<dbReference type="Gene3D" id="1.20.1050.10">
    <property type="match status" value="1"/>
</dbReference>
<dbReference type="EMBL" id="JAGMWT010000029">
    <property type="protein sequence ID" value="KAH7110137.1"/>
    <property type="molecule type" value="Genomic_DNA"/>
</dbReference>
<evidence type="ECO:0000259" key="5">
    <source>
        <dbReference type="PROSITE" id="PS50405"/>
    </source>
</evidence>
<dbReference type="InterPro" id="IPR010987">
    <property type="entry name" value="Glutathione-S-Trfase_C-like"/>
</dbReference>
<reference evidence="6" key="1">
    <citation type="journal article" date="2021" name="Nat. Commun.">
        <title>Genetic determinants of endophytism in the Arabidopsis root mycobiome.</title>
        <authorList>
            <person name="Mesny F."/>
            <person name="Miyauchi S."/>
            <person name="Thiergart T."/>
            <person name="Pickel B."/>
            <person name="Atanasova L."/>
            <person name="Karlsson M."/>
            <person name="Huettel B."/>
            <person name="Barry K.W."/>
            <person name="Haridas S."/>
            <person name="Chen C."/>
            <person name="Bauer D."/>
            <person name="Andreopoulos W."/>
            <person name="Pangilinan J."/>
            <person name="LaButti K."/>
            <person name="Riley R."/>
            <person name="Lipzen A."/>
            <person name="Clum A."/>
            <person name="Drula E."/>
            <person name="Henrissat B."/>
            <person name="Kohler A."/>
            <person name="Grigoriev I.V."/>
            <person name="Martin F.M."/>
            <person name="Hacquard S."/>
        </authorList>
    </citation>
    <scope>NUCLEOTIDE SEQUENCE</scope>
    <source>
        <strain evidence="6">MPI-CAGE-CH-0243</strain>
    </source>
</reference>
<dbReference type="InterPro" id="IPR036282">
    <property type="entry name" value="Glutathione-S-Trfase_C_sf"/>
</dbReference>
<name>A0A9P9D087_9PLEO</name>
<keyword evidence="2" id="KW-0808">Transferase</keyword>
<dbReference type="Pfam" id="PF00043">
    <property type="entry name" value="GST_C"/>
    <property type="match status" value="1"/>
</dbReference>
<dbReference type="PANTHER" id="PTHR43900:SF3">
    <property type="entry name" value="GLUTATHIONE S-TRANSFERASE RHO"/>
    <property type="match status" value="1"/>
</dbReference>
<comment type="catalytic activity">
    <reaction evidence="3">
        <text>RX + glutathione = an S-substituted glutathione + a halide anion + H(+)</text>
        <dbReference type="Rhea" id="RHEA:16437"/>
        <dbReference type="ChEBI" id="CHEBI:15378"/>
        <dbReference type="ChEBI" id="CHEBI:16042"/>
        <dbReference type="ChEBI" id="CHEBI:17792"/>
        <dbReference type="ChEBI" id="CHEBI:57925"/>
        <dbReference type="ChEBI" id="CHEBI:90779"/>
        <dbReference type="EC" id="2.5.1.18"/>
    </reaction>
</comment>
<accession>A0A9P9D087</accession>
<evidence type="ECO:0000313" key="6">
    <source>
        <dbReference type="EMBL" id="KAH7110137.1"/>
    </source>
</evidence>
<feature type="domain" description="GST N-terminal" evidence="4">
    <location>
        <begin position="2"/>
        <end position="85"/>
    </location>
</feature>
<dbReference type="InterPro" id="IPR040079">
    <property type="entry name" value="Glutathione_S-Trfase"/>
</dbReference>
<feature type="domain" description="GST C-terminal" evidence="5">
    <location>
        <begin position="91"/>
        <end position="219"/>
    </location>
</feature>
<dbReference type="PROSITE" id="PS50404">
    <property type="entry name" value="GST_NTER"/>
    <property type="match status" value="1"/>
</dbReference>
<dbReference type="PROSITE" id="PS50405">
    <property type="entry name" value="GST_CTER"/>
    <property type="match status" value="1"/>
</dbReference>